<keyword evidence="1" id="KW-1133">Transmembrane helix</keyword>
<sequence length="169" mass="19233">MELLPTTSETSLERGSWFVFQIRNNTIRAWCSHKSGLERIYLNEKIISERRGLKRISEHIFNLEDHEINVTFKVISIFQGTLECTLYEDGRLIKSYLVRCVGAKPFSWKNLLLGLLGGVAIGSVCSYLILPPWLFLILIGLIVACLSVVFVNKSKANTSRMVVEEKIIN</sequence>
<evidence type="ECO:0000313" key="3">
    <source>
        <dbReference type="Proteomes" id="UP000509597"/>
    </source>
</evidence>
<dbReference type="Proteomes" id="UP000509597">
    <property type="component" value="Chromosome"/>
</dbReference>
<proteinExistence type="predicted"/>
<name>A0A7H9BKT9_9NEIS</name>
<feature type="transmembrane region" description="Helical" evidence="1">
    <location>
        <begin position="135"/>
        <end position="151"/>
    </location>
</feature>
<keyword evidence="1" id="KW-0812">Transmembrane</keyword>
<dbReference type="RefSeq" id="WP_179355808.1">
    <property type="nucleotide sequence ID" value="NZ_CP058627.1"/>
</dbReference>
<evidence type="ECO:0000313" key="2">
    <source>
        <dbReference type="EMBL" id="QLG89295.1"/>
    </source>
</evidence>
<keyword evidence="1" id="KW-0472">Membrane</keyword>
<organism evidence="2 3">
    <name type="scientific">Chitinibacter bivalviorum</name>
    <dbReference type="NCBI Taxonomy" id="2739434"/>
    <lineage>
        <taxon>Bacteria</taxon>
        <taxon>Pseudomonadati</taxon>
        <taxon>Pseudomonadota</taxon>
        <taxon>Betaproteobacteria</taxon>
        <taxon>Neisseriales</taxon>
        <taxon>Chitinibacteraceae</taxon>
        <taxon>Chitinibacter</taxon>
    </lineage>
</organism>
<feature type="transmembrane region" description="Helical" evidence="1">
    <location>
        <begin position="111"/>
        <end position="129"/>
    </location>
</feature>
<dbReference type="AlphaFoldDB" id="A0A7H9BKT9"/>
<evidence type="ECO:0000256" key="1">
    <source>
        <dbReference type="SAM" id="Phobius"/>
    </source>
</evidence>
<keyword evidence="3" id="KW-1185">Reference proteome</keyword>
<dbReference type="EMBL" id="CP058627">
    <property type="protein sequence ID" value="QLG89295.1"/>
    <property type="molecule type" value="Genomic_DNA"/>
</dbReference>
<reference evidence="2 3" key="1">
    <citation type="submission" date="2020-07" db="EMBL/GenBank/DDBJ databases">
        <title>Complete genome sequence of Chitinibacter sp. 2T18.</title>
        <authorList>
            <person name="Bae J.-W."/>
            <person name="Choi J.-W."/>
        </authorList>
    </citation>
    <scope>NUCLEOTIDE SEQUENCE [LARGE SCALE GENOMIC DNA]</scope>
    <source>
        <strain evidence="2 3">2T18</strain>
    </source>
</reference>
<dbReference type="KEGG" id="chiz:HQ393_14155"/>
<protein>
    <submittedName>
        <fullName evidence="2">Uncharacterized protein</fullName>
    </submittedName>
</protein>
<accession>A0A7H9BKT9</accession>
<gene>
    <name evidence="2" type="ORF">HQ393_14155</name>
</gene>